<dbReference type="GO" id="GO:0008168">
    <property type="term" value="F:methyltransferase activity"/>
    <property type="evidence" value="ECO:0007669"/>
    <property type="project" value="UniProtKB-KW"/>
</dbReference>
<dbReference type="GO" id="GO:0032259">
    <property type="term" value="P:methylation"/>
    <property type="evidence" value="ECO:0007669"/>
    <property type="project" value="UniProtKB-KW"/>
</dbReference>
<protein>
    <submittedName>
        <fullName evidence="1">Class I SAM-dependent methyltransferase</fullName>
    </submittedName>
</protein>
<gene>
    <name evidence="1" type="ORF">KQJ23_03860</name>
</gene>
<evidence type="ECO:0000313" key="2">
    <source>
        <dbReference type="Proteomes" id="UP000743001"/>
    </source>
</evidence>
<organism evidence="1 2">
    <name type="scientific">Paenibacillus brevis</name>
    <dbReference type="NCBI Taxonomy" id="2841508"/>
    <lineage>
        <taxon>Bacteria</taxon>
        <taxon>Bacillati</taxon>
        <taxon>Bacillota</taxon>
        <taxon>Bacilli</taxon>
        <taxon>Bacillales</taxon>
        <taxon>Paenibacillaceae</taxon>
        <taxon>Paenibacillus</taxon>
    </lineage>
</organism>
<keyword evidence="1" id="KW-0808">Transferase</keyword>
<dbReference type="CDD" id="cd02440">
    <property type="entry name" value="AdoMet_MTases"/>
    <property type="match status" value="1"/>
</dbReference>
<comment type="caution">
    <text evidence="1">The sequence shown here is derived from an EMBL/GenBank/DDBJ whole genome shotgun (WGS) entry which is preliminary data.</text>
</comment>
<dbReference type="EMBL" id="JAHLQJ010000002">
    <property type="protein sequence ID" value="MBU5670962.1"/>
    <property type="molecule type" value="Genomic_DNA"/>
</dbReference>
<dbReference type="PANTHER" id="PTHR43861">
    <property type="entry name" value="TRANS-ACONITATE 2-METHYLTRANSFERASE-RELATED"/>
    <property type="match status" value="1"/>
</dbReference>
<dbReference type="Pfam" id="PF13489">
    <property type="entry name" value="Methyltransf_23"/>
    <property type="match status" value="1"/>
</dbReference>
<keyword evidence="2" id="KW-1185">Reference proteome</keyword>
<dbReference type="Proteomes" id="UP000743001">
    <property type="component" value="Unassembled WGS sequence"/>
</dbReference>
<name>A0ABS6FL81_9BACL</name>
<evidence type="ECO:0000313" key="1">
    <source>
        <dbReference type="EMBL" id="MBU5670962.1"/>
    </source>
</evidence>
<keyword evidence="1" id="KW-0489">Methyltransferase</keyword>
<dbReference type="PANTHER" id="PTHR43861:SF6">
    <property type="entry name" value="METHYLTRANSFERASE TYPE 11"/>
    <property type="match status" value="1"/>
</dbReference>
<proteinExistence type="predicted"/>
<accession>A0ABS6FL81</accession>
<dbReference type="RefSeq" id="WP_216477344.1">
    <property type="nucleotide sequence ID" value="NZ_JAHLQJ010000002.1"/>
</dbReference>
<reference evidence="1 2" key="1">
    <citation type="submission" date="2021-06" db="EMBL/GenBank/DDBJ databases">
        <authorList>
            <person name="Sun Q."/>
            <person name="Li D."/>
        </authorList>
    </citation>
    <scope>NUCLEOTIDE SEQUENCE [LARGE SCALE GENOMIC DNA]</scope>
    <source>
        <strain evidence="1 2">MSJ-6</strain>
    </source>
</reference>
<sequence length="436" mass="50412">MDTAEFNSIEDVVNTLTEAIEFFRNVDRDYLSQFMYLFDDVKYGLEVVKKSSLFEDNRTGLEYTDQFIKIIDLYIQNVEAIDFTLIADAFLNWKSALLFDIAEVSFNRSDYTLANRHYNTLINSNNTDYRAVAFHRLGQIHSESAPFKALDMYKRAFEINNSVSKHLLTSDHPSYHYIYKEVEENYVEHCPFCLKEAEPHFCAESYRGLSYNKIYSPVKVWMYCDSCDHIFAYNNPDSLSDLKFDGVNGVTMPFKFSFLPTIGENLKRIKSLAVGDKLLDVGVGGGELLATAKELLFDVEGVEIFKHQANHVSELLGIKVYSCDFLNYETDKQYDIITMGDVIEHIEDPIRVIQKSHELLNAQGILWISTPNFHSAFSQFSKFNDPMWIESGHLQYFSYDSIKKLLERYGFHVVDYSSSRHYRGSMEVTAIKKTAK</sequence>